<proteinExistence type="predicted"/>
<dbReference type="Proteomes" id="UP001597480">
    <property type="component" value="Unassembled WGS sequence"/>
</dbReference>
<comment type="caution">
    <text evidence="1">The sequence shown here is derived from an EMBL/GenBank/DDBJ whole genome shotgun (WGS) entry which is preliminary data.</text>
</comment>
<dbReference type="EMBL" id="JBHUMD010000024">
    <property type="protein sequence ID" value="MFD2602470.1"/>
    <property type="molecule type" value="Genomic_DNA"/>
</dbReference>
<sequence>MKNPLIYVFAVIMSAVSLTSCSDDDDKKPVSSSREIKYEVTGSTTATDMSATYTANGGGTSVDITSLPWTYTYTADTDTYAGGFNFSAIDAQPGDKVTLNVYQGETKLKSIDATADSDGIIVATVSATFN</sequence>
<reference evidence="2" key="1">
    <citation type="journal article" date="2019" name="Int. J. Syst. Evol. Microbiol.">
        <title>The Global Catalogue of Microorganisms (GCM) 10K type strain sequencing project: providing services to taxonomists for standard genome sequencing and annotation.</title>
        <authorList>
            <consortium name="The Broad Institute Genomics Platform"/>
            <consortium name="The Broad Institute Genome Sequencing Center for Infectious Disease"/>
            <person name="Wu L."/>
            <person name="Ma J."/>
        </authorList>
    </citation>
    <scope>NUCLEOTIDE SEQUENCE [LARGE SCALE GENOMIC DNA]</scope>
    <source>
        <strain evidence="2">KCTC 42107</strain>
    </source>
</reference>
<organism evidence="1 2">
    <name type="scientific">Flavobacterium suzhouense</name>
    <dbReference type="NCBI Taxonomy" id="1529638"/>
    <lineage>
        <taxon>Bacteria</taxon>
        <taxon>Pseudomonadati</taxon>
        <taxon>Bacteroidota</taxon>
        <taxon>Flavobacteriia</taxon>
        <taxon>Flavobacteriales</taxon>
        <taxon>Flavobacteriaceae</taxon>
        <taxon>Flavobacterium</taxon>
    </lineage>
</organism>
<keyword evidence="2" id="KW-1185">Reference proteome</keyword>
<accession>A0ABW5NU76</accession>
<evidence type="ECO:0000313" key="1">
    <source>
        <dbReference type="EMBL" id="MFD2602470.1"/>
    </source>
</evidence>
<gene>
    <name evidence="1" type="ORF">ACFSR3_10420</name>
</gene>
<dbReference type="InterPro" id="IPR038468">
    <property type="entry name" value="MmpS_C"/>
</dbReference>
<dbReference type="PROSITE" id="PS51257">
    <property type="entry name" value="PROKAR_LIPOPROTEIN"/>
    <property type="match status" value="1"/>
</dbReference>
<protein>
    <recommendedName>
        <fullName evidence="3">MmpS family membrane protein</fullName>
    </recommendedName>
</protein>
<dbReference type="Gene3D" id="2.60.40.2880">
    <property type="entry name" value="MmpS1-5, C-terminal soluble domain"/>
    <property type="match status" value="1"/>
</dbReference>
<dbReference type="RefSeq" id="WP_379820909.1">
    <property type="nucleotide sequence ID" value="NZ_JBHUMD010000024.1"/>
</dbReference>
<evidence type="ECO:0000313" key="2">
    <source>
        <dbReference type="Proteomes" id="UP001597480"/>
    </source>
</evidence>
<evidence type="ECO:0008006" key="3">
    <source>
        <dbReference type="Google" id="ProtNLM"/>
    </source>
</evidence>
<name>A0ABW5NU76_9FLAO</name>